<organism evidence="1">
    <name type="scientific">Arundo donax</name>
    <name type="common">Giant reed</name>
    <name type="synonym">Donax arundinaceus</name>
    <dbReference type="NCBI Taxonomy" id="35708"/>
    <lineage>
        <taxon>Eukaryota</taxon>
        <taxon>Viridiplantae</taxon>
        <taxon>Streptophyta</taxon>
        <taxon>Embryophyta</taxon>
        <taxon>Tracheophyta</taxon>
        <taxon>Spermatophyta</taxon>
        <taxon>Magnoliopsida</taxon>
        <taxon>Liliopsida</taxon>
        <taxon>Poales</taxon>
        <taxon>Poaceae</taxon>
        <taxon>PACMAD clade</taxon>
        <taxon>Arundinoideae</taxon>
        <taxon>Arundineae</taxon>
        <taxon>Arundo</taxon>
    </lineage>
</organism>
<evidence type="ECO:0000313" key="1">
    <source>
        <dbReference type="EMBL" id="JAD28983.1"/>
    </source>
</evidence>
<protein>
    <submittedName>
        <fullName evidence="1">Uncharacterized protein</fullName>
    </submittedName>
</protein>
<dbReference type="EMBL" id="GBRH01268912">
    <property type="protein sequence ID" value="JAD28983.1"/>
    <property type="molecule type" value="Transcribed_RNA"/>
</dbReference>
<reference evidence="1" key="2">
    <citation type="journal article" date="2015" name="Data Brief">
        <title>Shoot transcriptome of the giant reed, Arundo donax.</title>
        <authorList>
            <person name="Barrero R.A."/>
            <person name="Guerrero F.D."/>
            <person name="Moolhuijzen P."/>
            <person name="Goolsby J.A."/>
            <person name="Tidwell J."/>
            <person name="Bellgard S.E."/>
            <person name="Bellgard M.I."/>
        </authorList>
    </citation>
    <scope>NUCLEOTIDE SEQUENCE</scope>
    <source>
        <tissue evidence="1">Shoot tissue taken approximately 20 cm above the soil surface</tissue>
    </source>
</reference>
<name>A0A0A8YU71_ARUDO</name>
<reference evidence="1" key="1">
    <citation type="submission" date="2014-09" db="EMBL/GenBank/DDBJ databases">
        <authorList>
            <person name="Magalhaes I.L.F."/>
            <person name="Oliveira U."/>
            <person name="Santos F.R."/>
            <person name="Vidigal T.H.D.A."/>
            <person name="Brescovit A.D."/>
            <person name="Santos A.J."/>
        </authorList>
    </citation>
    <scope>NUCLEOTIDE SEQUENCE</scope>
    <source>
        <tissue evidence="1">Shoot tissue taken approximately 20 cm above the soil surface</tissue>
    </source>
</reference>
<accession>A0A0A8YU71</accession>
<sequence>MVPRRYRRTRSK</sequence>
<proteinExistence type="predicted"/>